<dbReference type="Pfam" id="PF12697">
    <property type="entry name" value="Abhydrolase_6"/>
    <property type="match status" value="1"/>
</dbReference>
<dbReference type="PANTHER" id="PTHR43798">
    <property type="entry name" value="MONOACYLGLYCEROL LIPASE"/>
    <property type="match status" value="1"/>
</dbReference>
<dbReference type="InterPro" id="IPR050266">
    <property type="entry name" value="AB_hydrolase_sf"/>
</dbReference>
<dbReference type="PANTHER" id="PTHR43798:SF33">
    <property type="entry name" value="HYDROLASE, PUTATIVE (AFU_ORTHOLOGUE AFUA_2G14860)-RELATED"/>
    <property type="match status" value="1"/>
</dbReference>
<dbReference type="AlphaFoldDB" id="A0A939DNB2"/>
<dbReference type="GO" id="GO:0016787">
    <property type="term" value="F:hydrolase activity"/>
    <property type="evidence" value="ECO:0007669"/>
    <property type="project" value="UniProtKB-KW"/>
</dbReference>
<feature type="domain" description="AB hydrolase-1" evidence="1">
    <location>
        <begin position="15"/>
        <end position="246"/>
    </location>
</feature>
<dbReference type="GO" id="GO:0016020">
    <property type="term" value="C:membrane"/>
    <property type="evidence" value="ECO:0007669"/>
    <property type="project" value="TreeGrafter"/>
</dbReference>
<sequence>MQGIVASGNHSCPTVLLLHSSMSNARQWRELVEALEPDYQVINVDLLGYGRAPAADKHTGFSLQDEVERIEQAISDFSIQRFHLVGHSYGGAVALKLAYERPNSIASLILFEPVAFHLLDKSHPGFAEVSELGAVMPELSAEEAAQRFVDYWNGNGFFQSVSPSMQALFTRQVPKVALDFQALMNESYSFDDYAAIEAPTLLMSGKQTRESARAVAEGLLQFQPQWRHLQVSGGHMSPISHTAEVNRPILAWLEQHKAL</sequence>
<proteinExistence type="predicted"/>
<evidence type="ECO:0000259" key="1">
    <source>
        <dbReference type="Pfam" id="PF12697"/>
    </source>
</evidence>
<dbReference type="PRINTS" id="PR00111">
    <property type="entry name" value="ABHYDROLASE"/>
</dbReference>
<name>A0A939DNB2_9ALTE</name>
<dbReference type="RefSeq" id="WP_206573034.1">
    <property type="nucleotide sequence ID" value="NZ_JAFKCV010000003.1"/>
</dbReference>
<keyword evidence="2" id="KW-0378">Hydrolase</keyword>
<reference evidence="2" key="1">
    <citation type="submission" date="2021-03" db="EMBL/GenBank/DDBJ databases">
        <title>novel species isolated from a fishpond in China.</title>
        <authorList>
            <person name="Lu H."/>
            <person name="Cai Z."/>
        </authorList>
    </citation>
    <scope>NUCLEOTIDE SEQUENCE</scope>
    <source>
        <strain evidence="2">JCM 30855</strain>
    </source>
</reference>
<evidence type="ECO:0000313" key="2">
    <source>
        <dbReference type="EMBL" id="MBN7824921.1"/>
    </source>
</evidence>
<dbReference type="SUPFAM" id="SSF53474">
    <property type="entry name" value="alpha/beta-Hydrolases"/>
    <property type="match status" value="1"/>
</dbReference>
<gene>
    <name evidence="2" type="ORF">J0A66_06750</name>
</gene>
<dbReference type="EMBL" id="JAFKCV010000003">
    <property type="protein sequence ID" value="MBN7824921.1"/>
    <property type="molecule type" value="Genomic_DNA"/>
</dbReference>
<evidence type="ECO:0000313" key="3">
    <source>
        <dbReference type="Proteomes" id="UP000664654"/>
    </source>
</evidence>
<dbReference type="InterPro" id="IPR000073">
    <property type="entry name" value="AB_hydrolase_1"/>
</dbReference>
<dbReference type="InterPro" id="IPR029058">
    <property type="entry name" value="AB_hydrolase_fold"/>
</dbReference>
<protein>
    <submittedName>
        <fullName evidence="2">Alpha/beta hydrolase</fullName>
    </submittedName>
</protein>
<comment type="caution">
    <text evidence="2">The sequence shown here is derived from an EMBL/GenBank/DDBJ whole genome shotgun (WGS) entry which is preliminary data.</text>
</comment>
<dbReference type="Proteomes" id="UP000664654">
    <property type="component" value="Unassembled WGS sequence"/>
</dbReference>
<organism evidence="2 3">
    <name type="scientific">Bowmanella dokdonensis</name>
    <dbReference type="NCBI Taxonomy" id="751969"/>
    <lineage>
        <taxon>Bacteria</taxon>
        <taxon>Pseudomonadati</taxon>
        <taxon>Pseudomonadota</taxon>
        <taxon>Gammaproteobacteria</taxon>
        <taxon>Alteromonadales</taxon>
        <taxon>Alteromonadaceae</taxon>
        <taxon>Bowmanella</taxon>
    </lineage>
</organism>
<accession>A0A939DNB2</accession>
<dbReference type="Gene3D" id="3.40.50.1820">
    <property type="entry name" value="alpha/beta hydrolase"/>
    <property type="match status" value="1"/>
</dbReference>
<keyword evidence="3" id="KW-1185">Reference proteome</keyword>